<accession>A0A2M7AWS2</accession>
<reference evidence="2" key="1">
    <citation type="submission" date="2017-09" db="EMBL/GenBank/DDBJ databases">
        <title>Depth-based differentiation of microbial function through sediment-hosted aquifers and enrichment of novel symbionts in the deep terrestrial subsurface.</title>
        <authorList>
            <person name="Probst A.J."/>
            <person name="Ladd B."/>
            <person name="Jarett J.K."/>
            <person name="Geller-Mcgrath D.E."/>
            <person name="Sieber C.M.K."/>
            <person name="Emerson J.B."/>
            <person name="Anantharaman K."/>
            <person name="Thomas B.C."/>
            <person name="Malmstrom R."/>
            <person name="Stieglmeier M."/>
            <person name="Klingl A."/>
            <person name="Woyke T."/>
            <person name="Ryan C.M."/>
            <person name="Banfield J.F."/>
        </authorList>
    </citation>
    <scope>NUCLEOTIDE SEQUENCE [LARGE SCALE GENOMIC DNA]</scope>
</reference>
<dbReference type="Proteomes" id="UP000228775">
    <property type="component" value="Unassembled WGS sequence"/>
</dbReference>
<comment type="caution">
    <text evidence="1">The sequence shown here is derived from an EMBL/GenBank/DDBJ whole genome shotgun (WGS) entry which is preliminary data.</text>
</comment>
<organism evidence="1 2">
    <name type="scientific">Candidatus Portnoybacteria bacterium CG06_land_8_20_14_3_00_39_12</name>
    <dbReference type="NCBI Taxonomy" id="1974809"/>
    <lineage>
        <taxon>Bacteria</taxon>
        <taxon>Candidatus Portnoyibacteriota</taxon>
    </lineage>
</organism>
<name>A0A2M7AWS2_9BACT</name>
<proteinExistence type="predicted"/>
<dbReference type="AlphaFoldDB" id="A0A2M7AWS2"/>
<evidence type="ECO:0000313" key="2">
    <source>
        <dbReference type="Proteomes" id="UP000228775"/>
    </source>
</evidence>
<dbReference type="EMBL" id="PEVY01000063">
    <property type="protein sequence ID" value="PIU75019.1"/>
    <property type="molecule type" value="Genomic_DNA"/>
</dbReference>
<protein>
    <submittedName>
        <fullName evidence="1">Uncharacterized protein</fullName>
    </submittedName>
</protein>
<evidence type="ECO:0000313" key="1">
    <source>
        <dbReference type="EMBL" id="PIU75019.1"/>
    </source>
</evidence>
<sequence>MNVADCDFLPEISAQILFFAPLCERFQGIFASGIKLKKFFHFQGFVFININHSRFRIIQITHWRPAGPYPVSDFLPQTPPYILSQIIYKIF</sequence>
<gene>
    <name evidence="1" type="ORF">COS76_02975</name>
</gene>